<evidence type="ECO:0000259" key="3">
    <source>
        <dbReference type="PROSITE" id="PS51931"/>
    </source>
</evidence>
<comment type="subcellular location">
    <subcellularLocation>
        <location evidence="1">Bacterial microcompartment</location>
    </subcellularLocation>
</comment>
<evidence type="ECO:0000313" key="5">
    <source>
        <dbReference type="Proteomes" id="UP000076603"/>
    </source>
</evidence>
<dbReference type="EMBL" id="LWAE01000004">
    <property type="protein sequence ID" value="KZL90675.1"/>
    <property type="molecule type" value="Genomic_DNA"/>
</dbReference>
<proteinExistence type="predicted"/>
<dbReference type="Proteomes" id="UP000076603">
    <property type="component" value="Unassembled WGS sequence"/>
</dbReference>
<accession>A0A161WG56</accession>
<dbReference type="InterPro" id="IPR000249">
    <property type="entry name" value="BMC_dom"/>
</dbReference>
<sequence>MDNGLIEKVLSELGSKINLQSLDKDQISKIIQTAAQQILAKEAAQVIENKNVVEEKREVLTMSAPSAITEFVGTAIGDTIGLVIANVDYYLHEKMGLDKKYRSIGIISSRTGAGPHIMAADEAVKATNTEVVTIEMARDTKGGAGHGSLIILAAEDVSDARRAVEVALKELDRTFGDVYGCDAGHLELQYTARASLALEKAFGAPLGKAFGIIVGAPAGIGVVMADTAMKTANVEMVTYASPGAGTAHSNEVIITITGDSGAVRQSVIAAREVGLSLLKAMGQETQSSTQPYI</sequence>
<evidence type="ECO:0000313" key="4">
    <source>
        <dbReference type="EMBL" id="KZL90675.1"/>
    </source>
</evidence>
<dbReference type="InterPro" id="IPR030984">
    <property type="entry name" value="PduB"/>
</dbReference>
<dbReference type="Gene3D" id="3.30.70.1710">
    <property type="match status" value="2"/>
</dbReference>
<gene>
    <name evidence="4" type="primary">pduB_1</name>
    <name evidence="4" type="ORF">CLMAG_35750</name>
</gene>
<dbReference type="PATRIC" id="fig|1121326.3.peg.3619"/>
<dbReference type="CDD" id="cd07047">
    <property type="entry name" value="BMC_PduB_repeat1"/>
    <property type="match status" value="1"/>
</dbReference>
<dbReference type="InterPro" id="IPR037233">
    <property type="entry name" value="CcmK-like_sf"/>
</dbReference>
<name>A0A161WG56_9CLOT</name>
<reference evidence="4 5" key="1">
    <citation type="submission" date="2016-04" db="EMBL/GenBank/DDBJ databases">
        <title>Genome sequence of Clostridium magnum DSM 2767.</title>
        <authorList>
            <person name="Poehlein A."/>
            <person name="Uhlig R."/>
            <person name="Fischer R."/>
            <person name="Bahl H."/>
            <person name="Daniel R."/>
        </authorList>
    </citation>
    <scope>NUCLEOTIDE SEQUENCE [LARGE SCALE GENOMIC DNA]</scope>
    <source>
        <strain evidence="4 5">DSM 2767</strain>
    </source>
</reference>
<protein>
    <submittedName>
        <fullName evidence="4">Propanediol utilization protein PduB</fullName>
    </submittedName>
</protein>
<dbReference type="AlphaFoldDB" id="A0A161WG56"/>
<dbReference type="RefSeq" id="WP_066625257.1">
    <property type="nucleotide sequence ID" value="NZ_FQXL01000028.1"/>
</dbReference>
<dbReference type="NCBIfam" id="NF011944">
    <property type="entry name" value="PRK15415.1"/>
    <property type="match status" value="1"/>
</dbReference>
<organism evidence="4 5">
    <name type="scientific">Clostridium magnum DSM 2767</name>
    <dbReference type="NCBI Taxonomy" id="1121326"/>
    <lineage>
        <taxon>Bacteria</taxon>
        <taxon>Bacillati</taxon>
        <taxon>Bacillota</taxon>
        <taxon>Clostridia</taxon>
        <taxon>Eubacteriales</taxon>
        <taxon>Clostridiaceae</taxon>
        <taxon>Clostridium</taxon>
    </lineage>
</organism>
<dbReference type="OrthoDB" id="2908at2"/>
<evidence type="ECO:0000256" key="2">
    <source>
        <dbReference type="ARBA" id="ARBA00024446"/>
    </source>
</evidence>
<feature type="domain" description="BMC circularly permuted" evidence="3">
    <location>
        <begin position="66"/>
        <end position="183"/>
    </location>
</feature>
<dbReference type="CDD" id="cd07048">
    <property type="entry name" value="BMC_PduB_repeat2"/>
    <property type="match status" value="1"/>
</dbReference>
<dbReference type="SUPFAM" id="SSF143414">
    <property type="entry name" value="CcmK-like"/>
    <property type="match status" value="2"/>
</dbReference>
<dbReference type="GO" id="GO:0005198">
    <property type="term" value="F:structural molecule activity"/>
    <property type="evidence" value="ECO:0007669"/>
    <property type="project" value="InterPro"/>
</dbReference>
<dbReference type="SMART" id="SM00877">
    <property type="entry name" value="BMC"/>
    <property type="match status" value="2"/>
</dbReference>
<dbReference type="PROSITE" id="PS51931">
    <property type="entry name" value="BMC_CP"/>
    <property type="match status" value="2"/>
</dbReference>
<dbReference type="InterPro" id="IPR044870">
    <property type="entry name" value="BMC_CP"/>
</dbReference>
<dbReference type="STRING" id="1121326.CLMAG_35750"/>
<dbReference type="Pfam" id="PF00936">
    <property type="entry name" value="BMC"/>
    <property type="match status" value="2"/>
</dbReference>
<dbReference type="GO" id="GO:0031469">
    <property type="term" value="C:bacterial microcompartment"/>
    <property type="evidence" value="ECO:0007669"/>
    <property type="project" value="UniProtKB-SubCell"/>
</dbReference>
<feature type="domain" description="BMC circularly permuted" evidence="3">
    <location>
        <begin position="189"/>
        <end position="288"/>
    </location>
</feature>
<keyword evidence="2" id="KW-1283">Bacterial microcompartment</keyword>
<dbReference type="NCBIfam" id="TIGR04501">
    <property type="entry name" value="microcomp_PduB"/>
    <property type="match status" value="1"/>
</dbReference>
<comment type="caution">
    <text evidence="4">The sequence shown here is derived from an EMBL/GenBank/DDBJ whole genome shotgun (WGS) entry which is preliminary data.</text>
</comment>
<evidence type="ECO:0000256" key="1">
    <source>
        <dbReference type="ARBA" id="ARBA00024322"/>
    </source>
</evidence>
<keyword evidence="5" id="KW-1185">Reference proteome</keyword>